<dbReference type="PANTHER" id="PTHR11040:SF210">
    <property type="entry name" value="ZINC-REGULATED TRANSPORTER 3"/>
    <property type="match status" value="1"/>
</dbReference>
<dbReference type="Proteomes" id="UP000078237">
    <property type="component" value="Unassembled WGS sequence"/>
</dbReference>
<dbReference type="Pfam" id="PF02535">
    <property type="entry name" value="Zip"/>
    <property type="match status" value="2"/>
</dbReference>
<accession>A0A175VWK9</accession>
<dbReference type="STRING" id="100816.A0A175VWK9"/>
<evidence type="ECO:0000256" key="2">
    <source>
        <dbReference type="ARBA" id="ARBA00022692"/>
    </source>
</evidence>
<proteinExistence type="predicted"/>
<keyword evidence="2 5" id="KW-0812">Transmembrane</keyword>
<name>A0A175VWK9_9PEZI</name>
<dbReference type="OrthoDB" id="262547at2759"/>
<dbReference type="GO" id="GO:0005385">
    <property type="term" value="F:zinc ion transmembrane transporter activity"/>
    <property type="evidence" value="ECO:0007669"/>
    <property type="project" value="TreeGrafter"/>
</dbReference>
<dbReference type="PANTHER" id="PTHR11040">
    <property type="entry name" value="ZINC/IRON TRANSPORTER"/>
    <property type="match status" value="1"/>
</dbReference>
<comment type="subcellular location">
    <subcellularLocation>
        <location evidence="1">Membrane</location>
        <topology evidence="1">Multi-pass membrane protein</topology>
    </subcellularLocation>
</comment>
<dbReference type="InterPro" id="IPR003689">
    <property type="entry name" value="ZIP"/>
</dbReference>
<feature type="transmembrane region" description="Helical" evidence="5">
    <location>
        <begin position="12"/>
        <end position="32"/>
    </location>
</feature>
<feature type="transmembrane region" description="Helical" evidence="5">
    <location>
        <begin position="52"/>
        <end position="71"/>
    </location>
</feature>
<protein>
    <submittedName>
        <fullName evidence="6">Zinc-regulated transporter 3</fullName>
    </submittedName>
</protein>
<feature type="transmembrane region" description="Helical" evidence="5">
    <location>
        <begin position="456"/>
        <end position="477"/>
    </location>
</feature>
<evidence type="ECO:0000313" key="7">
    <source>
        <dbReference type="Proteomes" id="UP000078237"/>
    </source>
</evidence>
<sequence length="510" mass="56145">MDTNDMDNDTRGWVMCVVSGIACIVGASVICIDIPIRLIRSKRHFRIQESNVFLACSLSLSFGVMLFSALYSMLPSAMGYLAKDGWDPQTAGFLMMGCFVGGFFGIQLISRVLHQHMPTHVVDCDHTHKELPDDEHSAYHSRLAGGHLRRTSSHSTADDCPHMTEVHSGATESTPLLATEVPHNGHAHTGVLGRDSGPADEVVTRFDTQRSRTFPLLRRPSVMQIHSRVMSFFKDTKANCDEEGPCYGYSDPCGQECFKHISTRSAIARQAIVRAASNTIPTALAEDHETDHDVSGMSPRYCLSRTHSHDHAHSHHDDHGSHIHTYNPDSRSECCSSMHEDIEAQHHHHVPTNAFLSIGLQTVIAIALHKFPEGFLTYATNHVNPLLGLNVFMALFVHNIAEGFAMALPLYMALGSRFKAIFWSSLLGGFSQPLGAAIAVAWFRFAKRSHVDINNTAYACLFAATAGIMVSVALQLFAESLSLRHNRNLSIFFAFLGMALLGISNAFVAH</sequence>
<dbReference type="EMBL" id="LCTW02000240">
    <property type="protein sequence ID" value="KXX75926.1"/>
    <property type="molecule type" value="Genomic_DNA"/>
</dbReference>
<evidence type="ECO:0000256" key="1">
    <source>
        <dbReference type="ARBA" id="ARBA00004141"/>
    </source>
</evidence>
<evidence type="ECO:0000256" key="3">
    <source>
        <dbReference type="ARBA" id="ARBA00022989"/>
    </source>
</evidence>
<evidence type="ECO:0000256" key="5">
    <source>
        <dbReference type="SAM" id="Phobius"/>
    </source>
</evidence>
<dbReference type="GO" id="GO:0016020">
    <property type="term" value="C:membrane"/>
    <property type="evidence" value="ECO:0007669"/>
    <property type="project" value="UniProtKB-SubCell"/>
</dbReference>
<dbReference type="VEuPathDB" id="FungiDB:MMYC01_208212"/>
<feature type="transmembrane region" description="Helical" evidence="5">
    <location>
        <begin position="91"/>
        <end position="109"/>
    </location>
</feature>
<keyword evidence="3 5" id="KW-1133">Transmembrane helix</keyword>
<evidence type="ECO:0000256" key="4">
    <source>
        <dbReference type="ARBA" id="ARBA00023136"/>
    </source>
</evidence>
<gene>
    <name evidence="6" type="ORF">MMYC01_208212</name>
</gene>
<organism evidence="6 7">
    <name type="scientific">Madurella mycetomatis</name>
    <dbReference type="NCBI Taxonomy" id="100816"/>
    <lineage>
        <taxon>Eukaryota</taxon>
        <taxon>Fungi</taxon>
        <taxon>Dikarya</taxon>
        <taxon>Ascomycota</taxon>
        <taxon>Pezizomycotina</taxon>
        <taxon>Sordariomycetes</taxon>
        <taxon>Sordariomycetidae</taxon>
        <taxon>Sordariales</taxon>
        <taxon>Sordariales incertae sedis</taxon>
        <taxon>Madurella</taxon>
    </lineage>
</organism>
<comment type="caution">
    <text evidence="6">The sequence shown here is derived from an EMBL/GenBank/DDBJ whole genome shotgun (WGS) entry which is preliminary data.</text>
</comment>
<feature type="transmembrane region" description="Helical" evidence="5">
    <location>
        <begin position="489"/>
        <end position="508"/>
    </location>
</feature>
<keyword evidence="7" id="KW-1185">Reference proteome</keyword>
<reference evidence="6 7" key="1">
    <citation type="journal article" date="2016" name="Genome Announc.">
        <title>Genome Sequence of Madurella mycetomatis mm55, Isolated from a Human Mycetoma Case in Sudan.</title>
        <authorList>
            <person name="Smit S."/>
            <person name="Derks M.F."/>
            <person name="Bervoets S."/>
            <person name="Fahal A."/>
            <person name="van Leeuwen W."/>
            <person name="van Belkum A."/>
            <person name="van de Sande W.W."/>
        </authorList>
    </citation>
    <scope>NUCLEOTIDE SEQUENCE [LARGE SCALE GENOMIC DNA]</scope>
    <source>
        <strain evidence="7">mm55</strain>
    </source>
</reference>
<evidence type="ECO:0000313" key="6">
    <source>
        <dbReference type="EMBL" id="KXX75926.1"/>
    </source>
</evidence>
<keyword evidence="4 5" id="KW-0472">Membrane</keyword>
<dbReference type="AlphaFoldDB" id="A0A175VWK9"/>
<feature type="transmembrane region" description="Helical" evidence="5">
    <location>
        <begin position="421"/>
        <end position="444"/>
    </location>
</feature>
<feature type="transmembrane region" description="Helical" evidence="5">
    <location>
        <begin position="391"/>
        <end position="414"/>
    </location>
</feature>